<protein>
    <submittedName>
        <fullName evidence="1">Uncharacterized protein</fullName>
    </submittedName>
</protein>
<dbReference type="AlphaFoldDB" id="A0A8S2DN53"/>
<dbReference type="GO" id="GO:0016705">
    <property type="term" value="F:oxidoreductase activity, acting on paired donors, with incorporation or reduction of molecular oxygen"/>
    <property type="evidence" value="ECO:0007669"/>
    <property type="project" value="InterPro"/>
</dbReference>
<dbReference type="Proteomes" id="UP000682733">
    <property type="component" value="Unassembled WGS sequence"/>
</dbReference>
<accession>A0A8S2DN53</accession>
<dbReference type="Proteomes" id="UP000677228">
    <property type="component" value="Unassembled WGS sequence"/>
</dbReference>
<dbReference type="EMBL" id="CAJOBA010006742">
    <property type="protein sequence ID" value="CAF3781809.1"/>
    <property type="molecule type" value="Genomic_DNA"/>
</dbReference>
<evidence type="ECO:0000313" key="2">
    <source>
        <dbReference type="EMBL" id="CAF3781809.1"/>
    </source>
</evidence>
<proteinExistence type="predicted"/>
<dbReference type="InterPro" id="IPR036396">
    <property type="entry name" value="Cyt_P450_sf"/>
</dbReference>
<name>A0A8S2DN53_9BILA</name>
<reference evidence="1" key="1">
    <citation type="submission" date="2021-02" db="EMBL/GenBank/DDBJ databases">
        <authorList>
            <person name="Nowell W R."/>
        </authorList>
    </citation>
    <scope>NUCLEOTIDE SEQUENCE</scope>
</reference>
<organism evidence="1 3">
    <name type="scientific">Didymodactylos carnosus</name>
    <dbReference type="NCBI Taxonomy" id="1234261"/>
    <lineage>
        <taxon>Eukaryota</taxon>
        <taxon>Metazoa</taxon>
        <taxon>Spiralia</taxon>
        <taxon>Gnathifera</taxon>
        <taxon>Rotifera</taxon>
        <taxon>Eurotatoria</taxon>
        <taxon>Bdelloidea</taxon>
        <taxon>Philodinida</taxon>
        <taxon>Philodinidae</taxon>
        <taxon>Didymodactylos</taxon>
    </lineage>
</organism>
<dbReference type="GO" id="GO:0005506">
    <property type="term" value="F:iron ion binding"/>
    <property type="evidence" value="ECO:0007669"/>
    <property type="project" value="InterPro"/>
</dbReference>
<dbReference type="GO" id="GO:0004497">
    <property type="term" value="F:monooxygenase activity"/>
    <property type="evidence" value="ECO:0007669"/>
    <property type="project" value="InterPro"/>
</dbReference>
<evidence type="ECO:0000313" key="1">
    <source>
        <dbReference type="EMBL" id="CAF1012892.1"/>
    </source>
</evidence>
<evidence type="ECO:0000313" key="3">
    <source>
        <dbReference type="Proteomes" id="UP000677228"/>
    </source>
</evidence>
<dbReference type="SUPFAM" id="SSF48264">
    <property type="entry name" value="Cytochrome P450"/>
    <property type="match status" value="1"/>
</dbReference>
<dbReference type="GO" id="GO:0020037">
    <property type="term" value="F:heme binding"/>
    <property type="evidence" value="ECO:0007669"/>
    <property type="project" value="InterPro"/>
</dbReference>
<sequence>MEARDFVFQECSKKEASFTAETLARFIDNRFYELNNLKKAEDKLIRSIESCRLDLRRFGCNSAAFFSLNCNEFKEALEKYPDLNNDSDIIYEERTASATLNIGENSYFNNETILKQFERLFQLLRLKEDYKDHDFVCEPFVPIVGQIPDTGAYAKLDKGRNEYELDLNVKHGDICIIMYDPGISLLIRDASFIGDILKKYSKYYIKSRMIRTASSALIGEHNLLVSEGDEHERSRKVLGIVRK</sequence>
<dbReference type="EMBL" id="CAJNOK010006733">
    <property type="protein sequence ID" value="CAF1012892.1"/>
    <property type="molecule type" value="Genomic_DNA"/>
</dbReference>
<comment type="caution">
    <text evidence="1">The sequence shown here is derived from an EMBL/GenBank/DDBJ whole genome shotgun (WGS) entry which is preliminary data.</text>
</comment>
<dbReference type="Gene3D" id="1.10.630.10">
    <property type="entry name" value="Cytochrome P450"/>
    <property type="match status" value="1"/>
</dbReference>
<gene>
    <name evidence="1" type="ORF">OVA965_LOCUS15135</name>
    <name evidence="2" type="ORF">TMI583_LOCUS15139</name>
</gene>